<name>A0A9P4NP72_9PEZI</name>
<dbReference type="AlphaFoldDB" id="A0A9P4NP72"/>
<gene>
    <name evidence="1" type="ORF">EJ08DRAFT_735288</name>
</gene>
<dbReference type="Proteomes" id="UP000800235">
    <property type="component" value="Unassembled WGS sequence"/>
</dbReference>
<evidence type="ECO:0000313" key="2">
    <source>
        <dbReference type="Proteomes" id="UP000800235"/>
    </source>
</evidence>
<reference evidence="1" key="1">
    <citation type="journal article" date="2020" name="Stud. Mycol.">
        <title>101 Dothideomycetes genomes: a test case for predicting lifestyles and emergence of pathogens.</title>
        <authorList>
            <person name="Haridas S."/>
            <person name="Albert R."/>
            <person name="Binder M."/>
            <person name="Bloem J."/>
            <person name="Labutti K."/>
            <person name="Salamov A."/>
            <person name="Andreopoulos B."/>
            <person name="Baker S."/>
            <person name="Barry K."/>
            <person name="Bills G."/>
            <person name="Bluhm B."/>
            <person name="Cannon C."/>
            <person name="Castanera R."/>
            <person name="Culley D."/>
            <person name="Daum C."/>
            <person name="Ezra D."/>
            <person name="Gonzalez J."/>
            <person name="Henrissat B."/>
            <person name="Kuo A."/>
            <person name="Liang C."/>
            <person name="Lipzen A."/>
            <person name="Lutzoni F."/>
            <person name="Magnuson J."/>
            <person name="Mondo S."/>
            <person name="Nolan M."/>
            <person name="Ohm R."/>
            <person name="Pangilinan J."/>
            <person name="Park H.-J."/>
            <person name="Ramirez L."/>
            <person name="Alfaro M."/>
            <person name="Sun H."/>
            <person name="Tritt A."/>
            <person name="Yoshinaga Y."/>
            <person name="Zwiers L.-H."/>
            <person name="Turgeon B."/>
            <person name="Goodwin S."/>
            <person name="Spatafora J."/>
            <person name="Crous P."/>
            <person name="Grigoriev I."/>
        </authorList>
    </citation>
    <scope>NUCLEOTIDE SEQUENCE</scope>
    <source>
        <strain evidence="1">CBS 130266</strain>
    </source>
</reference>
<organism evidence="1 2">
    <name type="scientific">Tothia fuscella</name>
    <dbReference type="NCBI Taxonomy" id="1048955"/>
    <lineage>
        <taxon>Eukaryota</taxon>
        <taxon>Fungi</taxon>
        <taxon>Dikarya</taxon>
        <taxon>Ascomycota</taxon>
        <taxon>Pezizomycotina</taxon>
        <taxon>Dothideomycetes</taxon>
        <taxon>Pleosporomycetidae</taxon>
        <taxon>Venturiales</taxon>
        <taxon>Cylindrosympodiaceae</taxon>
        <taxon>Tothia</taxon>
    </lineage>
</organism>
<dbReference type="OrthoDB" id="3783451at2759"/>
<keyword evidence="2" id="KW-1185">Reference proteome</keyword>
<sequence>MSSERFINHAPFSRLRWNVFGNFDEILVEEREGKNVVALLPFKDHPITTEPATLSGLCSLEINIEELEVRQGNDELDVEDGKYLAPAPLRLKKDEGQPITVEDIVGSLHMYLNTHKNDIVEYFNEMAGDDAMVEAVDGAGNSFPKFDIQNRTMVFKSLVGEDMVGEDVYSVAVSLFWDGEFGTSLEEFWKTRPHLPR</sequence>
<evidence type="ECO:0000313" key="1">
    <source>
        <dbReference type="EMBL" id="KAF2429132.1"/>
    </source>
</evidence>
<comment type="caution">
    <text evidence="1">The sequence shown here is derived from an EMBL/GenBank/DDBJ whole genome shotgun (WGS) entry which is preliminary data.</text>
</comment>
<protein>
    <submittedName>
        <fullName evidence="1">Uncharacterized protein</fullName>
    </submittedName>
</protein>
<dbReference type="EMBL" id="MU007050">
    <property type="protein sequence ID" value="KAF2429132.1"/>
    <property type="molecule type" value="Genomic_DNA"/>
</dbReference>
<accession>A0A9P4NP72</accession>
<proteinExistence type="predicted"/>